<organism evidence="1 2">
    <name type="scientific">Bursaphelenchus okinawaensis</name>
    <dbReference type="NCBI Taxonomy" id="465554"/>
    <lineage>
        <taxon>Eukaryota</taxon>
        <taxon>Metazoa</taxon>
        <taxon>Ecdysozoa</taxon>
        <taxon>Nematoda</taxon>
        <taxon>Chromadorea</taxon>
        <taxon>Rhabditida</taxon>
        <taxon>Tylenchina</taxon>
        <taxon>Tylenchomorpha</taxon>
        <taxon>Aphelenchoidea</taxon>
        <taxon>Aphelenchoididae</taxon>
        <taxon>Bursaphelenchus</taxon>
    </lineage>
</organism>
<evidence type="ECO:0000313" key="1">
    <source>
        <dbReference type="EMBL" id="CAD5221545.1"/>
    </source>
</evidence>
<name>A0A811L1C2_9BILA</name>
<sequence>MCKIEDFIRELLEKKPFEIMHANPFTKLFDKNIELAVDECIDQLVVNASKDGYINLNEDDEVDKNGTEKTTESIKVIV</sequence>
<keyword evidence="2" id="KW-1185">Reference proteome</keyword>
<evidence type="ECO:0000313" key="2">
    <source>
        <dbReference type="Proteomes" id="UP000614601"/>
    </source>
</evidence>
<gene>
    <name evidence="1" type="ORF">BOKJ2_LOCUS9498</name>
</gene>
<dbReference type="Proteomes" id="UP000614601">
    <property type="component" value="Unassembled WGS sequence"/>
</dbReference>
<dbReference type="Proteomes" id="UP000783686">
    <property type="component" value="Unassembled WGS sequence"/>
</dbReference>
<accession>A0A811L1C2</accession>
<protein>
    <submittedName>
        <fullName evidence="1">Uncharacterized protein</fullName>
    </submittedName>
</protein>
<comment type="caution">
    <text evidence="1">The sequence shown here is derived from an EMBL/GenBank/DDBJ whole genome shotgun (WGS) entry which is preliminary data.</text>
</comment>
<dbReference type="EMBL" id="CAJFCW020000004">
    <property type="protein sequence ID" value="CAG9115179.1"/>
    <property type="molecule type" value="Genomic_DNA"/>
</dbReference>
<dbReference type="AlphaFoldDB" id="A0A811L1C2"/>
<reference evidence="1" key="1">
    <citation type="submission" date="2020-09" db="EMBL/GenBank/DDBJ databases">
        <authorList>
            <person name="Kikuchi T."/>
        </authorList>
    </citation>
    <scope>NUCLEOTIDE SEQUENCE</scope>
    <source>
        <strain evidence="1">SH1</strain>
    </source>
</reference>
<proteinExistence type="predicted"/>
<dbReference type="EMBL" id="CAJFDH010000004">
    <property type="protein sequence ID" value="CAD5221545.1"/>
    <property type="molecule type" value="Genomic_DNA"/>
</dbReference>